<evidence type="ECO:0000313" key="10">
    <source>
        <dbReference type="Proteomes" id="UP000277498"/>
    </source>
</evidence>
<evidence type="ECO:0000256" key="3">
    <source>
        <dbReference type="ARBA" id="ARBA00007556"/>
    </source>
</evidence>
<dbReference type="PANTHER" id="PTHR30188:SF4">
    <property type="entry name" value="PROTEIN TRIGALACTOSYLDIACYLGLYCEROL 1, CHLOROPLASTIC"/>
    <property type="match status" value="1"/>
</dbReference>
<feature type="transmembrane region" description="Helical" evidence="8">
    <location>
        <begin position="151"/>
        <end position="178"/>
    </location>
</feature>
<proteinExistence type="inferred from homology"/>
<comment type="similarity">
    <text evidence="3 8">Belongs to the MlaE permease family.</text>
</comment>
<feature type="transmembrane region" description="Helical" evidence="8">
    <location>
        <begin position="198"/>
        <end position="221"/>
    </location>
</feature>
<dbReference type="Proteomes" id="UP000277498">
    <property type="component" value="Unassembled WGS sequence"/>
</dbReference>
<gene>
    <name evidence="9" type="primary">mlaE</name>
    <name evidence="9" type="ORF">XINFAN_03666</name>
</gene>
<feature type="transmembrane region" description="Helical" evidence="8">
    <location>
        <begin position="233"/>
        <end position="255"/>
    </location>
</feature>
<evidence type="ECO:0000256" key="8">
    <source>
        <dbReference type="RuleBase" id="RU362044"/>
    </source>
</evidence>
<protein>
    <submittedName>
        <fullName evidence="9">Putative phospholipid ABC transporter permease protein MlaE</fullName>
    </submittedName>
</protein>
<comment type="subcellular location">
    <subcellularLocation>
        <location evidence="8">Cell inner membrane</location>
        <topology evidence="8">Multi-pass membrane protein</topology>
    </subcellularLocation>
    <subcellularLocation>
        <location evidence="2">Membrane</location>
        <topology evidence="2">Multi-pass membrane protein</topology>
    </subcellularLocation>
</comment>
<dbReference type="NCBIfam" id="TIGR00056">
    <property type="entry name" value="MlaE family lipid ABC transporter permease subunit"/>
    <property type="match status" value="1"/>
</dbReference>
<evidence type="ECO:0000256" key="1">
    <source>
        <dbReference type="ARBA" id="ARBA00003787"/>
    </source>
</evidence>
<dbReference type="Pfam" id="PF02405">
    <property type="entry name" value="MlaE"/>
    <property type="match status" value="1"/>
</dbReference>
<dbReference type="InterPro" id="IPR003453">
    <property type="entry name" value="ABC_MlaE_roteobac"/>
</dbReference>
<evidence type="ECO:0000256" key="4">
    <source>
        <dbReference type="ARBA" id="ARBA00022448"/>
    </source>
</evidence>
<dbReference type="AlphaFoldDB" id="A0A3P5XEK4"/>
<dbReference type="GO" id="GO:0005548">
    <property type="term" value="F:phospholipid transporter activity"/>
    <property type="evidence" value="ECO:0007669"/>
    <property type="project" value="TreeGrafter"/>
</dbReference>
<comment type="function">
    <text evidence="1">Could be part of an ABC transporter complex.</text>
</comment>
<keyword evidence="8" id="KW-1003">Cell membrane</keyword>
<keyword evidence="6 8" id="KW-1133">Transmembrane helix</keyword>
<dbReference type="RefSeq" id="WP_124088352.1">
    <property type="nucleotide sequence ID" value="NZ_UXAW01000106.1"/>
</dbReference>
<feature type="transmembrane region" description="Helical" evidence="8">
    <location>
        <begin position="54"/>
        <end position="75"/>
    </location>
</feature>
<sequence>MTDLVAGALAGIGRPVLDLLALIGRVTLWAASAISHMLRPPFYWREFGQAVMQIGWYSLPVVGMTAIFTGGALALQIYAGGNRFGAEAVVPQIVAIGMARELGPVLGGLMVAARVASSIAAEIGTMKVTEQIDALTTLSTDPMKYLVAPRLLAATLTVPVLVAVGDSIGIMGGWLVGITRLDFNSATYLKNTADFLEVWDVGSGLVKGAVFGFIVALMGCWHGMNSGRGAQGVGAATKAAVVSASVLILAANYLLTEVFFSA</sequence>
<dbReference type="PANTHER" id="PTHR30188">
    <property type="entry name" value="ABC TRANSPORTER PERMEASE PROTEIN-RELATED"/>
    <property type="match status" value="1"/>
</dbReference>
<keyword evidence="7 8" id="KW-0472">Membrane</keyword>
<name>A0A3P5XEK4_9RHOB</name>
<keyword evidence="4" id="KW-0813">Transport</keyword>
<dbReference type="InterPro" id="IPR030802">
    <property type="entry name" value="Permease_MalE"/>
</dbReference>
<evidence type="ECO:0000256" key="2">
    <source>
        <dbReference type="ARBA" id="ARBA00004141"/>
    </source>
</evidence>
<evidence type="ECO:0000256" key="5">
    <source>
        <dbReference type="ARBA" id="ARBA00022692"/>
    </source>
</evidence>
<dbReference type="OrthoDB" id="9806241at2"/>
<dbReference type="EMBL" id="UXAW01000106">
    <property type="protein sequence ID" value="VDC33159.1"/>
    <property type="molecule type" value="Genomic_DNA"/>
</dbReference>
<accession>A0A3P5XEK4</accession>
<dbReference type="GO" id="GO:0043190">
    <property type="term" value="C:ATP-binding cassette (ABC) transporter complex"/>
    <property type="evidence" value="ECO:0007669"/>
    <property type="project" value="InterPro"/>
</dbReference>
<evidence type="ECO:0000313" key="9">
    <source>
        <dbReference type="EMBL" id="VDC33159.1"/>
    </source>
</evidence>
<reference evidence="9 10" key="1">
    <citation type="submission" date="2018-11" db="EMBL/GenBank/DDBJ databases">
        <authorList>
            <person name="Criscuolo A."/>
        </authorList>
    </citation>
    <scope>NUCLEOTIDE SEQUENCE [LARGE SCALE GENOMIC DNA]</scope>
    <source>
        <strain evidence="9">ACIP111625</strain>
    </source>
</reference>
<evidence type="ECO:0000256" key="6">
    <source>
        <dbReference type="ARBA" id="ARBA00022989"/>
    </source>
</evidence>
<evidence type="ECO:0000256" key="7">
    <source>
        <dbReference type="ARBA" id="ARBA00023136"/>
    </source>
</evidence>
<keyword evidence="10" id="KW-1185">Reference proteome</keyword>
<keyword evidence="5 8" id="KW-0812">Transmembrane</keyword>
<keyword evidence="8" id="KW-0997">Cell inner membrane</keyword>
<organism evidence="9 10">
    <name type="scientific">Pseudogemmobacter humi</name>
    <dbReference type="NCBI Taxonomy" id="2483812"/>
    <lineage>
        <taxon>Bacteria</taxon>
        <taxon>Pseudomonadati</taxon>
        <taxon>Pseudomonadota</taxon>
        <taxon>Alphaproteobacteria</taxon>
        <taxon>Rhodobacterales</taxon>
        <taxon>Paracoccaceae</taxon>
        <taxon>Pseudogemmobacter</taxon>
    </lineage>
</organism>
<comment type="caution">
    <text evidence="8">Lacks conserved residue(s) required for the propagation of feature annotation.</text>
</comment>